<gene>
    <name evidence="2" type="ORF">TIFTF001_024301</name>
</gene>
<evidence type="ECO:0000313" key="2">
    <source>
        <dbReference type="EMBL" id="GMN55179.1"/>
    </source>
</evidence>
<feature type="region of interest" description="Disordered" evidence="1">
    <location>
        <begin position="32"/>
        <end position="53"/>
    </location>
</feature>
<accession>A0AA88DKC4</accession>
<sequence length="104" mass="11466">MSVLMRNLMIGNSDDDDEIEIDYIPELDGEKVDHGADDVANSKGNAAPEMMGHASRPFLDDSGKCVILCHAPRKENISAFPCLPRQRWKGLLEILASALEWGRG</sequence>
<dbReference type="Proteomes" id="UP001187192">
    <property type="component" value="Unassembled WGS sequence"/>
</dbReference>
<reference evidence="2" key="1">
    <citation type="submission" date="2023-07" db="EMBL/GenBank/DDBJ databases">
        <title>draft genome sequence of fig (Ficus carica).</title>
        <authorList>
            <person name="Takahashi T."/>
            <person name="Nishimura K."/>
        </authorList>
    </citation>
    <scope>NUCLEOTIDE SEQUENCE</scope>
</reference>
<keyword evidence="3" id="KW-1185">Reference proteome</keyword>
<name>A0AA88DKC4_FICCA</name>
<organism evidence="2 3">
    <name type="scientific">Ficus carica</name>
    <name type="common">Common fig</name>
    <dbReference type="NCBI Taxonomy" id="3494"/>
    <lineage>
        <taxon>Eukaryota</taxon>
        <taxon>Viridiplantae</taxon>
        <taxon>Streptophyta</taxon>
        <taxon>Embryophyta</taxon>
        <taxon>Tracheophyta</taxon>
        <taxon>Spermatophyta</taxon>
        <taxon>Magnoliopsida</taxon>
        <taxon>eudicotyledons</taxon>
        <taxon>Gunneridae</taxon>
        <taxon>Pentapetalae</taxon>
        <taxon>rosids</taxon>
        <taxon>fabids</taxon>
        <taxon>Rosales</taxon>
        <taxon>Moraceae</taxon>
        <taxon>Ficeae</taxon>
        <taxon>Ficus</taxon>
    </lineage>
</organism>
<comment type="caution">
    <text evidence="2">The sequence shown here is derived from an EMBL/GenBank/DDBJ whole genome shotgun (WGS) entry which is preliminary data.</text>
</comment>
<dbReference type="EMBL" id="BTGU01000055">
    <property type="protein sequence ID" value="GMN55179.1"/>
    <property type="molecule type" value="Genomic_DNA"/>
</dbReference>
<dbReference type="AlphaFoldDB" id="A0AA88DKC4"/>
<protein>
    <submittedName>
        <fullName evidence="2">Uncharacterized protein</fullName>
    </submittedName>
</protein>
<evidence type="ECO:0000256" key="1">
    <source>
        <dbReference type="SAM" id="MobiDB-lite"/>
    </source>
</evidence>
<evidence type="ECO:0000313" key="3">
    <source>
        <dbReference type="Proteomes" id="UP001187192"/>
    </source>
</evidence>
<proteinExistence type="predicted"/>